<reference evidence="9" key="1">
    <citation type="journal article" date="2020" name="Stud. Mycol.">
        <title>101 Dothideomycetes genomes: a test case for predicting lifestyles and emergence of pathogens.</title>
        <authorList>
            <person name="Haridas S."/>
            <person name="Albert R."/>
            <person name="Binder M."/>
            <person name="Bloem J."/>
            <person name="Labutti K."/>
            <person name="Salamov A."/>
            <person name="Andreopoulos B."/>
            <person name="Baker S."/>
            <person name="Barry K."/>
            <person name="Bills G."/>
            <person name="Bluhm B."/>
            <person name="Cannon C."/>
            <person name="Castanera R."/>
            <person name="Culley D."/>
            <person name="Daum C."/>
            <person name="Ezra D."/>
            <person name="Gonzalez J."/>
            <person name="Henrissat B."/>
            <person name="Kuo A."/>
            <person name="Liang C."/>
            <person name="Lipzen A."/>
            <person name="Lutzoni F."/>
            <person name="Magnuson J."/>
            <person name="Mondo S."/>
            <person name="Nolan M."/>
            <person name="Ohm R."/>
            <person name="Pangilinan J."/>
            <person name="Park H.-J."/>
            <person name="Ramirez L."/>
            <person name="Alfaro M."/>
            <person name="Sun H."/>
            <person name="Tritt A."/>
            <person name="Yoshinaga Y."/>
            <person name="Zwiers L.-H."/>
            <person name="Turgeon B."/>
            <person name="Goodwin S."/>
            <person name="Spatafora J."/>
            <person name="Crous P."/>
            <person name="Grigoriev I."/>
        </authorList>
    </citation>
    <scope>NUCLEOTIDE SEQUENCE</scope>
    <source>
        <strain evidence="9">CBS 675.92</strain>
    </source>
</reference>
<evidence type="ECO:0000256" key="7">
    <source>
        <dbReference type="SAM" id="Phobius"/>
    </source>
</evidence>
<evidence type="ECO:0000256" key="4">
    <source>
        <dbReference type="ARBA" id="ARBA00023136"/>
    </source>
</evidence>
<dbReference type="PANTHER" id="PTHR33048">
    <property type="entry name" value="PTH11-LIKE INTEGRAL MEMBRANE PROTEIN (AFU_ORTHOLOGUE AFUA_5G11245)"/>
    <property type="match status" value="1"/>
</dbReference>
<evidence type="ECO:0000256" key="2">
    <source>
        <dbReference type="ARBA" id="ARBA00022692"/>
    </source>
</evidence>
<dbReference type="InterPro" id="IPR049326">
    <property type="entry name" value="Rhodopsin_dom_fungi"/>
</dbReference>
<keyword evidence="4 7" id="KW-0472">Membrane</keyword>
<proteinExistence type="inferred from homology"/>
<evidence type="ECO:0000313" key="10">
    <source>
        <dbReference type="Proteomes" id="UP000800035"/>
    </source>
</evidence>
<feature type="transmembrane region" description="Helical" evidence="7">
    <location>
        <begin position="236"/>
        <end position="257"/>
    </location>
</feature>
<evidence type="ECO:0000313" key="9">
    <source>
        <dbReference type="EMBL" id="KAF1949854.1"/>
    </source>
</evidence>
<organism evidence="9 10">
    <name type="scientific">Byssothecium circinans</name>
    <dbReference type="NCBI Taxonomy" id="147558"/>
    <lineage>
        <taxon>Eukaryota</taxon>
        <taxon>Fungi</taxon>
        <taxon>Dikarya</taxon>
        <taxon>Ascomycota</taxon>
        <taxon>Pezizomycotina</taxon>
        <taxon>Dothideomycetes</taxon>
        <taxon>Pleosporomycetidae</taxon>
        <taxon>Pleosporales</taxon>
        <taxon>Massarineae</taxon>
        <taxon>Massarinaceae</taxon>
        <taxon>Byssothecium</taxon>
    </lineage>
</organism>
<evidence type="ECO:0000256" key="3">
    <source>
        <dbReference type="ARBA" id="ARBA00022989"/>
    </source>
</evidence>
<dbReference type="AlphaFoldDB" id="A0A6A5TCD1"/>
<keyword evidence="2 7" id="KW-0812">Transmembrane</keyword>
<dbReference type="Pfam" id="PF20684">
    <property type="entry name" value="Fung_rhodopsin"/>
    <property type="match status" value="1"/>
</dbReference>
<feature type="region of interest" description="Disordered" evidence="6">
    <location>
        <begin position="1"/>
        <end position="21"/>
    </location>
</feature>
<feature type="transmembrane region" description="Helical" evidence="7">
    <location>
        <begin position="41"/>
        <end position="63"/>
    </location>
</feature>
<feature type="transmembrane region" description="Helical" evidence="7">
    <location>
        <begin position="75"/>
        <end position="98"/>
    </location>
</feature>
<protein>
    <recommendedName>
        <fullName evidence="8">Rhodopsin domain-containing protein</fullName>
    </recommendedName>
</protein>
<dbReference type="PANTHER" id="PTHR33048:SF47">
    <property type="entry name" value="INTEGRAL MEMBRANE PROTEIN-RELATED"/>
    <property type="match status" value="1"/>
</dbReference>
<dbReference type="GO" id="GO:0016020">
    <property type="term" value="C:membrane"/>
    <property type="evidence" value="ECO:0007669"/>
    <property type="project" value="UniProtKB-SubCell"/>
</dbReference>
<evidence type="ECO:0000256" key="1">
    <source>
        <dbReference type="ARBA" id="ARBA00004141"/>
    </source>
</evidence>
<sequence>MAPQVPPGSPGSSGPPGTSPRPPGLTGPFVNLAARPLPERAILLVTPVTIFYSLAIVCIGLRIWSKIIKKNSIRFSDYAIFVAAIFATGYLSICWLVVERGGVGYPLIKVAPSARKLTQQSFIVAWLIQAWGNTFVRLSILDLFATIFRISKYHIVVYFFEGLAIAYLVGCTITFFAICRPMKYNWEIGPQSLQHCGNLNMKFLLSSIFNLFLDVSILILPMPMLWTLQLNARKKVALTVVFGLGIFVCFATAWRTYHVVKFSKPSSKMNFTITIVEDALWSGLEINLGIINACLPVMPPALQKIFGVPLNRLLTITSTWRPFKSSSWGSSKPSKLSSTGRSGTSNTNAPFNPGPAWQKLDNNSTKSKHGITQEYTIDIEEHSAEGIPMDNIGDKAWKGRSAGV</sequence>
<feature type="domain" description="Rhodopsin" evidence="8">
    <location>
        <begin position="61"/>
        <end position="303"/>
    </location>
</feature>
<dbReference type="OrthoDB" id="10017208at2759"/>
<dbReference type="EMBL" id="ML977031">
    <property type="protein sequence ID" value="KAF1949854.1"/>
    <property type="molecule type" value="Genomic_DNA"/>
</dbReference>
<keyword evidence="3 7" id="KW-1133">Transmembrane helix</keyword>
<feature type="region of interest" description="Disordered" evidence="6">
    <location>
        <begin position="323"/>
        <end position="404"/>
    </location>
</feature>
<dbReference type="Proteomes" id="UP000800035">
    <property type="component" value="Unassembled WGS sequence"/>
</dbReference>
<evidence type="ECO:0000259" key="8">
    <source>
        <dbReference type="Pfam" id="PF20684"/>
    </source>
</evidence>
<evidence type="ECO:0000256" key="6">
    <source>
        <dbReference type="SAM" id="MobiDB-lite"/>
    </source>
</evidence>
<feature type="transmembrane region" description="Helical" evidence="7">
    <location>
        <begin position="203"/>
        <end position="224"/>
    </location>
</feature>
<comment type="similarity">
    <text evidence="5">Belongs to the SAT4 family.</text>
</comment>
<keyword evidence="10" id="KW-1185">Reference proteome</keyword>
<name>A0A6A5TCD1_9PLEO</name>
<comment type="subcellular location">
    <subcellularLocation>
        <location evidence="1">Membrane</location>
        <topology evidence="1">Multi-pass membrane protein</topology>
    </subcellularLocation>
</comment>
<feature type="compositionally biased region" description="Low complexity" evidence="6">
    <location>
        <begin position="324"/>
        <end position="348"/>
    </location>
</feature>
<gene>
    <name evidence="9" type="ORF">CC80DRAFT_456784</name>
</gene>
<accession>A0A6A5TCD1</accession>
<evidence type="ECO:0000256" key="5">
    <source>
        <dbReference type="ARBA" id="ARBA00038359"/>
    </source>
</evidence>
<dbReference type="InterPro" id="IPR052337">
    <property type="entry name" value="SAT4-like"/>
</dbReference>
<feature type="transmembrane region" description="Helical" evidence="7">
    <location>
        <begin position="123"/>
        <end position="148"/>
    </location>
</feature>
<feature type="transmembrane region" description="Helical" evidence="7">
    <location>
        <begin position="155"/>
        <end position="178"/>
    </location>
</feature>